<dbReference type="AlphaFoldDB" id="A0A4R2R6G5"/>
<name>A0A4R2R6G5_9PSEU</name>
<proteinExistence type="predicted"/>
<dbReference type="SUPFAM" id="SSF55729">
    <property type="entry name" value="Acyl-CoA N-acyltransferases (Nat)"/>
    <property type="match status" value="1"/>
</dbReference>
<evidence type="ECO:0000313" key="3">
    <source>
        <dbReference type="Proteomes" id="UP000294911"/>
    </source>
</evidence>
<protein>
    <submittedName>
        <fullName evidence="2">N-acetylglutamate synthase-like GNAT family acetyltransferase</fullName>
    </submittedName>
</protein>
<accession>A0A4R2R6G5</accession>
<dbReference type="InterPro" id="IPR016181">
    <property type="entry name" value="Acyl_CoA_acyltransferase"/>
</dbReference>
<dbReference type="PROSITE" id="PS51186">
    <property type="entry name" value="GNAT"/>
    <property type="match status" value="1"/>
</dbReference>
<dbReference type="InterPro" id="IPR000182">
    <property type="entry name" value="GNAT_dom"/>
</dbReference>
<organism evidence="2 3">
    <name type="scientific">Tamaricihabitans halophyticus</name>
    <dbReference type="NCBI Taxonomy" id="1262583"/>
    <lineage>
        <taxon>Bacteria</taxon>
        <taxon>Bacillati</taxon>
        <taxon>Actinomycetota</taxon>
        <taxon>Actinomycetes</taxon>
        <taxon>Pseudonocardiales</taxon>
        <taxon>Pseudonocardiaceae</taxon>
        <taxon>Tamaricihabitans</taxon>
    </lineage>
</organism>
<dbReference type="OrthoDB" id="9783470at2"/>
<keyword evidence="3" id="KW-1185">Reference proteome</keyword>
<evidence type="ECO:0000313" key="2">
    <source>
        <dbReference type="EMBL" id="TCP55191.1"/>
    </source>
</evidence>
<comment type="caution">
    <text evidence="2">The sequence shown here is derived from an EMBL/GenBank/DDBJ whole genome shotgun (WGS) entry which is preliminary data.</text>
</comment>
<dbReference type="EMBL" id="SLXQ01000002">
    <property type="protein sequence ID" value="TCP55191.1"/>
    <property type="molecule type" value="Genomic_DNA"/>
</dbReference>
<dbReference type="CDD" id="cd04301">
    <property type="entry name" value="NAT_SF"/>
    <property type="match status" value="1"/>
</dbReference>
<reference evidence="2 3" key="1">
    <citation type="submission" date="2019-03" db="EMBL/GenBank/DDBJ databases">
        <title>Genomic Encyclopedia of Type Strains, Phase IV (KMG-IV): sequencing the most valuable type-strain genomes for metagenomic binning, comparative biology and taxonomic classification.</title>
        <authorList>
            <person name="Goeker M."/>
        </authorList>
    </citation>
    <scope>NUCLEOTIDE SEQUENCE [LARGE SCALE GENOMIC DNA]</scope>
    <source>
        <strain evidence="2 3">DSM 45765</strain>
    </source>
</reference>
<sequence length="192" mass="21184">MRQLWTVRSRVDNCLAVRENHLPGWTDRCDDRGVLAVRRAKPADAGDCVAIVRGLPEYFTEDVPDKVAADLLAHSTWLAVDGRTPVGFAIVERRFAHAAEILWFAITASRRGHGVGSWLLDRVLGELSEDGLRLIEVKTLDAGAGYEPYRATRAFWEKHGFLKIDTIDPLPDWSPGNPAAIYVASLPPALSG</sequence>
<keyword evidence="2" id="KW-0808">Transferase</keyword>
<dbReference type="GO" id="GO:0016747">
    <property type="term" value="F:acyltransferase activity, transferring groups other than amino-acyl groups"/>
    <property type="evidence" value="ECO:0007669"/>
    <property type="project" value="InterPro"/>
</dbReference>
<gene>
    <name evidence="2" type="ORF">EV191_102403</name>
</gene>
<dbReference type="Pfam" id="PF13508">
    <property type="entry name" value="Acetyltransf_7"/>
    <property type="match status" value="1"/>
</dbReference>
<dbReference type="Proteomes" id="UP000294911">
    <property type="component" value="Unassembled WGS sequence"/>
</dbReference>
<feature type="domain" description="N-acetyltransferase" evidence="1">
    <location>
        <begin position="35"/>
        <end position="187"/>
    </location>
</feature>
<dbReference type="Gene3D" id="3.40.630.30">
    <property type="match status" value="1"/>
</dbReference>
<evidence type="ECO:0000259" key="1">
    <source>
        <dbReference type="PROSITE" id="PS51186"/>
    </source>
</evidence>